<comment type="caution">
    <text evidence="2">The sequence shown here is derived from an EMBL/GenBank/DDBJ whole genome shotgun (WGS) entry which is preliminary data.</text>
</comment>
<feature type="signal peptide" evidence="1">
    <location>
        <begin position="1"/>
        <end position="29"/>
    </location>
</feature>
<gene>
    <name evidence="2" type="ORF">ACFO3J_14615</name>
</gene>
<proteinExistence type="predicted"/>
<evidence type="ECO:0000313" key="3">
    <source>
        <dbReference type="Proteomes" id="UP001595765"/>
    </source>
</evidence>
<dbReference type="EMBL" id="JBHSBB010000010">
    <property type="protein sequence ID" value="MFC4032710.1"/>
    <property type="molecule type" value="Genomic_DNA"/>
</dbReference>
<evidence type="ECO:0008006" key="4">
    <source>
        <dbReference type="Google" id="ProtNLM"/>
    </source>
</evidence>
<dbReference type="PROSITE" id="PS51257">
    <property type="entry name" value="PROKAR_LIPOPROTEIN"/>
    <property type="match status" value="1"/>
</dbReference>
<protein>
    <recommendedName>
        <fullName evidence="4">Lipoprotein</fullName>
    </recommendedName>
</protein>
<accession>A0ABV8HPK0</accession>
<reference evidence="3" key="1">
    <citation type="journal article" date="2019" name="Int. J. Syst. Evol. Microbiol.">
        <title>The Global Catalogue of Microorganisms (GCM) 10K type strain sequencing project: providing services to taxonomists for standard genome sequencing and annotation.</title>
        <authorList>
            <consortium name="The Broad Institute Genomics Platform"/>
            <consortium name="The Broad Institute Genome Sequencing Center for Infectious Disease"/>
            <person name="Wu L."/>
            <person name="Ma J."/>
        </authorList>
    </citation>
    <scope>NUCLEOTIDE SEQUENCE [LARGE SCALE GENOMIC DNA]</scope>
    <source>
        <strain evidence="3">CGMCC 4.7237</strain>
    </source>
</reference>
<organism evidence="2 3">
    <name type="scientific">Streptomyces polygonati</name>
    <dbReference type="NCBI Taxonomy" id="1617087"/>
    <lineage>
        <taxon>Bacteria</taxon>
        <taxon>Bacillati</taxon>
        <taxon>Actinomycetota</taxon>
        <taxon>Actinomycetes</taxon>
        <taxon>Kitasatosporales</taxon>
        <taxon>Streptomycetaceae</taxon>
        <taxon>Streptomyces</taxon>
    </lineage>
</organism>
<dbReference type="RefSeq" id="WP_386429813.1">
    <property type="nucleotide sequence ID" value="NZ_JBHSBB010000010.1"/>
</dbReference>
<keyword evidence="3" id="KW-1185">Reference proteome</keyword>
<feature type="chain" id="PRO_5047381525" description="Lipoprotein" evidence="1">
    <location>
        <begin position="30"/>
        <end position="176"/>
    </location>
</feature>
<sequence length="176" mass="18029">MRNARVLGGASAPVTVIAMVVAGAAGAMAAVAGCSVGAGSPDGWRYLRAAQIAVAHPKSWQETGEGAVLRDAWGRTDAVLAVLPADRGSGSLAGVEAVPAGARKDALTLDGHPAQVFNYVRPAPDGRPAAYVDVRVTGRDGRPLLVRAWSVDGTSHDATLLPEIVNSIEFTTGRLP</sequence>
<dbReference type="Proteomes" id="UP001595765">
    <property type="component" value="Unassembled WGS sequence"/>
</dbReference>
<keyword evidence="1" id="KW-0732">Signal</keyword>
<name>A0ABV8HPK0_9ACTN</name>
<evidence type="ECO:0000256" key="1">
    <source>
        <dbReference type="SAM" id="SignalP"/>
    </source>
</evidence>
<evidence type="ECO:0000313" key="2">
    <source>
        <dbReference type="EMBL" id="MFC4032710.1"/>
    </source>
</evidence>